<evidence type="ECO:0000313" key="4">
    <source>
        <dbReference type="Proteomes" id="UP000269669"/>
    </source>
</evidence>
<dbReference type="Gene3D" id="3.40.605.10">
    <property type="entry name" value="Aldehyde Dehydrogenase, Chain A, domain 1"/>
    <property type="match status" value="1"/>
</dbReference>
<gene>
    <name evidence="3" type="ORF">EDE15_3134</name>
</gene>
<dbReference type="PANTHER" id="PTHR43353">
    <property type="entry name" value="SUCCINATE-SEMIALDEHYDE DEHYDROGENASE, MITOCHONDRIAL"/>
    <property type="match status" value="1"/>
</dbReference>
<dbReference type="InterPro" id="IPR016163">
    <property type="entry name" value="Ald_DH_C"/>
</dbReference>
<name>A0A3R9QBZ5_9BACT</name>
<organism evidence="3 4">
    <name type="scientific">Edaphobacter aggregans</name>
    <dbReference type="NCBI Taxonomy" id="570835"/>
    <lineage>
        <taxon>Bacteria</taxon>
        <taxon>Pseudomonadati</taxon>
        <taxon>Acidobacteriota</taxon>
        <taxon>Terriglobia</taxon>
        <taxon>Terriglobales</taxon>
        <taxon>Acidobacteriaceae</taxon>
        <taxon>Edaphobacter</taxon>
    </lineage>
</organism>
<dbReference type="GO" id="GO:0016620">
    <property type="term" value="F:oxidoreductase activity, acting on the aldehyde or oxo group of donors, NAD or NADP as acceptor"/>
    <property type="evidence" value="ECO:0007669"/>
    <property type="project" value="InterPro"/>
</dbReference>
<dbReference type="InterPro" id="IPR016161">
    <property type="entry name" value="Ald_DH/histidinol_DH"/>
</dbReference>
<protein>
    <submittedName>
        <fullName evidence="3">NADP-dependent aldehyde dehydrogenase</fullName>
    </submittedName>
</protein>
<dbReference type="EMBL" id="RSDW01000001">
    <property type="protein sequence ID" value="RSL17599.1"/>
    <property type="molecule type" value="Genomic_DNA"/>
</dbReference>
<dbReference type="CDD" id="cd07129">
    <property type="entry name" value="ALDH_KGSADH"/>
    <property type="match status" value="1"/>
</dbReference>
<proteinExistence type="predicted"/>
<dbReference type="Pfam" id="PF00171">
    <property type="entry name" value="Aldedh"/>
    <property type="match status" value="1"/>
</dbReference>
<evidence type="ECO:0000313" key="3">
    <source>
        <dbReference type="EMBL" id="RSL17599.1"/>
    </source>
</evidence>
<dbReference type="InterPro" id="IPR016162">
    <property type="entry name" value="Ald_DH_N"/>
</dbReference>
<dbReference type="InterPro" id="IPR044151">
    <property type="entry name" value="ALDH_KGSADH"/>
</dbReference>
<dbReference type="AlphaFoldDB" id="A0A3R9QBZ5"/>
<reference evidence="3 4" key="1">
    <citation type="submission" date="2018-12" db="EMBL/GenBank/DDBJ databases">
        <title>Sequencing of bacterial isolates from soil warming experiment in Harvard Forest, Massachusetts, USA.</title>
        <authorList>
            <person name="Deangelis K."/>
        </authorList>
    </citation>
    <scope>NUCLEOTIDE SEQUENCE [LARGE SCALE GENOMIC DNA]</scope>
    <source>
        <strain evidence="3 4">EB153</strain>
    </source>
</reference>
<sequence>MDVAKVLIAGDWRKANSDSTFQAENPATRQQLPTPFPISNWKDCDDALAAASHAAQDLRKIEPERIAAFLEAYANNIESSAAQLIEAAHEETALPISPRLKDVELPRTVNQLRQAAAAAREESWKHAALDLKLNIRSCFAPIGPVVVLGPNNFPFAFNGVSGGDFAAAIAVGNPVIAKAHPLHPNTTRLLAEEALKALATAGLPMATVQMIYQLSNEDGLRLMSDPRVGAIAFTGSRPVGLRLKEAAESAGTPVYLEMSSINPVIFLPGALAERGDQLAQELADSCLAGSGQFCTSPNLILLPQSDATETLLQKVATIFKDRPSQPLLSSGGREHLSQGVTALRDAGAQLVTGGDIADGPGYRYANTLLRTTAQHFLSSNKALQREVFGNATLAVTATDPAQLLEVIQSLEGNLTGSIYSSNSGTDDVVYDQLAPALRQHVGRLLNDKMPTGVAVSPAMNHGGPYPSTSHPGFTAVGIPTSLTRFAALQCYDNVRQSRLPNVLKDKIENPATWRLIDGTWVQG</sequence>
<dbReference type="OrthoDB" id="9770537at2"/>
<dbReference type="PANTHER" id="PTHR43353:SF3">
    <property type="entry name" value="ALDEHYDE DEHYDROGENASE-RELATED"/>
    <property type="match status" value="1"/>
</dbReference>
<comment type="caution">
    <text evidence="3">The sequence shown here is derived from an EMBL/GenBank/DDBJ whole genome shotgun (WGS) entry which is preliminary data.</text>
</comment>
<dbReference type="InterPro" id="IPR050740">
    <property type="entry name" value="Aldehyde_DH_Superfamily"/>
</dbReference>
<dbReference type="SUPFAM" id="SSF53720">
    <property type="entry name" value="ALDH-like"/>
    <property type="match status" value="1"/>
</dbReference>
<keyword evidence="4" id="KW-1185">Reference proteome</keyword>
<dbReference type="InterPro" id="IPR015590">
    <property type="entry name" value="Aldehyde_DH_dom"/>
</dbReference>
<dbReference type="RefSeq" id="WP_125486071.1">
    <property type="nucleotide sequence ID" value="NZ_RSDW01000001.1"/>
</dbReference>
<accession>A0A3R9QBZ5</accession>
<evidence type="ECO:0000256" key="1">
    <source>
        <dbReference type="ARBA" id="ARBA00023002"/>
    </source>
</evidence>
<feature type="domain" description="Aldehyde dehydrogenase" evidence="2">
    <location>
        <begin position="12"/>
        <end position="425"/>
    </location>
</feature>
<dbReference type="Proteomes" id="UP000269669">
    <property type="component" value="Unassembled WGS sequence"/>
</dbReference>
<evidence type="ECO:0000259" key="2">
    <source>
        <dbReference type="Pfam" id="PF00171"/>
    </source>
</evidence>
<keyword evidence="1" id="KW-0560">Oxidoreductase</keyword>
<dbReference type="Gene3D" id="3.40.309.10">
    <property type="entry name" value="Aldehyde Dehydrogenase, Chain A, domain 2"/>
    <property type="match status" value="1"/>
</dbReference>